<dbReference type="AlphaFoldDB" id="A0ABD3R831"/>
<feature type="compositionally biased region" description="Low complexity" evidence="1">
    <location>
        <begin position="58"/>
        <end position="67"/>
    </location>
</feature>
<comment type="caution">
    <text evidence="2">The sequence shown here is derived from an EMBL/GenBank/DDBJ whole genome shotgun (WGS) entry which is preliminary data.</text>
</comment>
<evidence type="ECO:0000313" key="3">
    <source>
        <dbReference type="Proteomes" id="UP001530377"/>
    </source>
</evidence>
<accession>A0ABD3R831</accession>
<feature type="region of interest" description="Disordered" evidence="1">
    <location>
        <begin position="55"/>
        <end position="74"/>
    </location>
</feature>
<protein>
    <submittedName>
        <fullName evidence="2">Uncharacterized protein</fullName>
    </submittedName>
</protein>
<proteinExistence type="predicted"/>
<keyword evidence="3" id="KW-1185">Reference proteome</keyword>
<organism evidence="2 3">
    <name type="scientific">Cyclostephanos tholiformis</name>
    <dbReference type="NCBI Taxonomy" id="382380"/>
    <lineage>
        <taxon>Eukaryota</taxon>
        <taxon>Sar</taxon>
        <taxon>Stramenopiles</taxon>
        <taxon>Ochrophyta</taxon>
        <taxon>Bacillariophyta</taxon>
        <taxon>Coscinodiscophyceae</taxon>
        <taxon>Thalassiosirophycidae</taxon>
        <taxon>Stephanodiscales</taxon>
        <taxon>Stephanodiscaceae</taxon>
        <taxon>Cyclostephanos</taxon>
    </lineage>
</organism>
<name>A0ABD3R831_9STRA</name>
<gene>
    <name evidence="2" type="ORF">ACHAXA_007238</name>
</gene>
<reference evidence="2 3" key="1">
    <citation type="submission" date="2024-10" db="EMBL/GenBank/DDBJ databases">
        <title>Updated reference genomes for cyclostephanoid diatoms.</title>
        <authorList>
            <person name="Roberts W.R."/>
            <person name="Alverson A.J."/>
        </authorList>
    </citation>
    <scope>NUCLEOTIDE SEQUENCE [LARGE SCALE GENOMIC DNA]</scope>
    <source>
        <strain evidence="2 3">AJA228-03</strain>
    </source>
</reference>
<dbReference type="Proteomes" id="UP001530377">
    <property type="component" value="Unassembled WGS sequence"/>
</dbReference>
<feature type="non-terminal residue" evidence="2">
    <location>
        <position position="1"/>
    </location>
</feature>
<dbReference type="EMBL" id="JALLPB020000437">
    <property type="protein sequence ID" value="KAL3809135.1"/>
    <property type="molecule type" value="Genomic_DNA"/>
</dbReference>
<evidence type="ECO:0000313" key="2">
    <source>
        <dbReference type="EMBL" id="KAL3809135.1"/>
    </source>
</evidence>
<evidence type="ECO:0000256" key="1">
    <source>
        <dbReference type="SAM" id="MobiDB-lite"/>
    </source>
</evidence>
<sequence length="263" mass="28449">TAAAVTPQTTANANADIVAISHLPPHLQWQILTPPLERVGLASWLDLPGSIRNDEHSSTFSSSSSSSLNVPTTRGRDAEEIRALAGRLSSMEGALAMCTHLSLVASGLSPRPNRPDREVVFRPYSSRDARKAARNERVVPEIRKLKEFGSDGTPPSALARVVAEAARERAVEVSVAACVARLMAMETDTAEQISRLRRRVNEIVASLGHTGGGYDRLQKEANKLFHAPTLQLREGSLSGEEIEAVAMTIEKKLISVSTSIEQR</sequence>